<keyword evidence="3" id="KW-1185">Reference proteome</keyword>
<dbReference type="InterPro" id="IPR009339">
    <property type="entry name" value="DUF998"/>
</dbReference>
<accession>A0A561T5U0</accession>
<comment type="caution">
    <text evidence="2">The sequence shown here is derived from an EMBL/GenBank/DDBJ whole genome shotgun (WGS) entry which is preliminary data.</text>
</comment>
<keyword evidence="1" id="KW-0812">Transmembrane</keyword>
<gene>
    <name evidence="2" type="ORF">FHX44_118435</name>
</gene>
<dbReference type="Pfam" id="PF06197">
    <property type="entry name" value="DUF998"/>
    <property type="match status" value="1"/>
</dbReference>
<feature type="transmembrane region" description="Helical" evidence="1">
    <location>
        <begin position="191"/>
        <end position="211"/>
    </location>
</feature>
<evidence type="ECO:0000256" key="1">
    <source>
        <dbReference type="SAM" id="Phobius"/>
    </source>
</evidence>
<name>A0A561T5U0_9PSEU</name>
<sequence>MRRGIPGQGVGVFPRMDSVEILMSVSELGWHGKRMTSTGGSGRESAGVAWAGESIVTASVIVALLPLGFLHMSSIGSIDPLTAVISDYVFQPGGYALLGSAAISLAVACVVIATGLRRAELPAPRVPTLLFVSAAVALVLVALFPTHTPGTTPGLISTVHRAAGGWVFAVLPVAAWLVAVRARSTPAWRPAAVPLTWATGIAGAVSAFFMLNHVPIVIAGSPLFPFLGGVQRVLCAAVIVVLVMTARATRLAAEHVLEPVPLSPRLRGAA</sequence>
<organism evidence="2 3">
    <name type="scientific">Pseudonocardia hierapolitana</name>
    <dbReference type="NCBI Taxonomy" id="1128676"/>
    <lineage>
        <taxon>Bacteria</taxon>
        <taxon>Bacillati</taxon>
        <taxon>Actinomycetota</taxon>
        <taxon>Actinomycetes</taxon>
        <taxon>Pseudonocardiales</taxon>
        <taxon>Pseudonocardiaceae</taxon>
        <taxon>Pseudonocardia</taxon>
    </lineage>
</organism>
<feature type="transmembrane region" description="Helical" evidence="1">
    <location>
        <begin position="128"/>
        <end position="147"/>
    </location>
</feature>
<evidence type="ECO:0000313" key="2">
    <source>
        <dbReference type="EMBL" id="TWF82486.1"/>
    </source>
</evidence>
<keyword evidence="1" id="KW-0472">Membrane</keyword>
<dbReference type="Proteomes" id="UP000321261">
    <property type="component" value="Unassembled WGS sequence"/>
</dbReference>
<reference evidence="2 3" key="1">
    <citation type="submission" date="2019-06" db="EMBL/GenBank/DDBJ databases">
        <title>Sequencing the genomes of 1000 actinobacteria strains.</title>
        <authorList>
            <person name="Klenk H.-P."/>
        </authorList>
    </citation>
    <scope>NUCLEOTIDE SEQUENCE [LARGE SCALE GENOMIC DNA]</scope>
    <source>
        <strain evidence="2 3">DSM 45671</strain>
    </source>
</reference>
<protein>
    <submittedName>
        <fullName evidence="2">Uncharacterized protein DUF998</fullName>
    </submittedName>
</protein>
<keyword evidence="1" id="KW-1133">Transmembrane helix</keyword>
<feature type="transmembrane region" description="Helical" evidence="1">
    <location>
        <begin position="159"/>
        <end position="179"/>
    </location>
</feature>
<feature type="transmembrane region" description="Helical" evidence="1">
    <location>
        <begin position="223"/>
        <end position="244"/>
    </location>
</feature>
<dbReference type="EMBL" id="VIWU01000001">
    <property type="protein sequence ID" value="TWF82486.1"/>
    <property type="molecule type" value="Genomic_DNA"/>
</dbReference>
<proteinExistence type="predicted"/>
<dbReference type="AlphaFoldDB" id="A0A561T5U0"/>
<feature type="transmembrane region" description="Helical" evidence="1">
    <location>
        <begin position="55"/>
        <end position="75"/>
    </location>
</feature>
<evidence type="ECO:0000313" key="3">
    <source>
        <dbReference type="Proteomes" id="UP000321261"/>
    </source>
</evidence>
<feature type="transmembrane region" description="Helical" evidence="1">
    <location>
        <begin position="95"/>
        <end position="116"/>
    </location>
</feature>